<evidence type="ECO:0000313" key="12">
    <source>
        <dbReference type="RefSeq" id="XP_013379987.1"/>
    </source>
</evidence>
<comment type="similarity">
    <text evidence="2">Belongs to the threonine aldolase family.</text>
</comment>
<dbReference type="Proteomes" id="UP000085678">
    <property type="component" value="Unplaced"/>
</dbReference>
<dbReference type="GeneID" id="106151317"/>
<protein>
    <submittedName>
        <fullName evidence="8 9">Probable low-specificity L-threonine aldolase 2</fullName>
    </submittedName>
</protein>
<dbReference type="Gene3D" id="3.90.1150.10">
    <property type="entry name" value="Aspartate Aminotransferase, domain 1"/>
    <property type="match status" value="1"/>
</dbReference>
<evidence type="ECO:0000313" key="7">
    <source>
        <dbReference type="Proteomes" id="UP000085678"/>
    </source>
</evidence>
<evidence type="ECO:0000313" key="10">
    <source>
        <dbReference type="RefSeq" id="XP_013379985.1"/>
    </source>
</evidence>
<evidence type="ECO:0000256" key="3">
    <source>
        <dbReference type="ARBA" id="ARBA00022898"/>
    </source>
</evidence>
<dbReference type="RefSeq" id="XP_013379986.1">
    <property type="nucleotide sequence ID" value="XM_013524532.2"/>
</dbReference>
<reference evidence="8 9" key="1">
    <citation type="submission" date="2025-04" db="UniProtKB">
        <authorList>
            <consortium name="RefSeq"/>
        </authorList>
    </citation>
    <scope>IDENTIFICATION</scope>
    <source>
        <tissue evidence="8 9">Gonads</tissue>
    </source>
</reference>
<dbReference type="RefSeq" id="XP_013379984.1">
    <property type="nucleotide sequence ID" value="XM_013524530.1"/>
</dbReference>
<keyword evidence="7" id="KW-1185">Reference proteome</keyword>
<dbReference type="GO" id="GO:0008732">
    <property type="term" value="F:L-allo-threonine aldolase activity"/>
    <property type="evidence" value="ECO:0007669"/>
    <property type="project" value="TreeGrafter"/>
</dbReference>
<feature type="domain" description="Aromatic amino acid beta-eliminating lyase/threonine aldolase" evidence="6">
    <location>
        <begin position="46"/>
        <end position="322"/>
    </location>
</feature>
<dbReference type="InterPro" id="IPR015421">
    <property type="entry name" value="PyrdxlP-dep_Trfase_major"/>
</dbReference>
<keyword evidence="4" id="KW-0456">Lyase</keyword>
<dbReference type="RefSeq" id="XP_013379987.1">
    <property type="nucleotide sequence ID" value="XM_013524533.1"/>
</dbReference>
<organism evidence="7 12">
    <name type="scientific">Lingula anatina</name>
    <name type="common">Brachiopod</name>
    <name type="synonym">Lingula unguis</name>
    <dbReference type="NCBI Taxonomy" id="7574"/>
    <lineage>
        <taxon>Eukaryota</taxon>
        <taxon>Metazoa</taxon>
        <taxon>Spiralia</taxon>
        <taxon>Lophotrochozoa</taxon>
        <taxon>Brachiopoda</taxon>
        <taxon>Linguliformea</taxon>
        <taxon>Lingulata</taxon>
        <taxon>Lingulida</taxon>
        <taxon>Linguloidea</taxon>
        <taxon>Lingulidae</taxon>
        <taxon>Lingula</taxon>
    </lineage>
</organism>
<dbReference type="PANTHER" id="PTHR48097:SF9">
    <property type="entry name" value="L-THREONINE ALDOLASE"/>
    <property type="match status" value="1"/>
</dbReference>
<dbReference type="InterPro" id="IPR015424">
    <property type="entry name" value="PyrdxlP-dep_Trfase"/>
</dbReference>
<dbReference type="KEGG" id="lak:106151317"/>
<evidence type="ECO:0000256" key="2">
    <source>
        <dbReference type="ARBA" id="ARBA00006966"/>
    </source>
</evidence>
<feature type="modified residue" description="N6-(pyridoxal phosphate)lysine" evidence="5">
    <location>
        <position position="245"/>
    </location>
</feature>
<evidence type="ECO:0000313" key="9">
    <source>
        <dbReference type="RefSeq" id="XP_013379984.1"/>
    </source>
</evidence>
<dbReference type="FunFam" id="3.40.640.10:FF:000030">
    <property type="entry name" value="Low-specificity L-threonine aldolase"/>
    <property type="match status" value="1"/>
</dbReference>
<dbReference type="RefSeq" id="XP_013379983.1">
    <property type="nucleotide sequence ID" value="XM_013524529.1"/>
</dbReference>
<dbReference type="Gene3D" id="3.40.640.10">
    <property type="entry name" value="Type I PLP-dependent aspartate aminotransferase-like (Major domain)"/>
    <property type="match status" value="1"/>
</dbReference>
<sequence>MLNMAVPRKSLFLVCSIPRAAFSTSSRIQYRYTPVEKEKTEIDVVDLRSDTLTLPSDQMRKAMAEAHVGDDVFGEDPTINALQKRMADIFGMEASIFVPSGTMGNLCSILSHCQRRGTEVLMGDQCHVFYYEQGGIAQFGGLTPRTLTNLPDGTFDLDEVIHKIRDADDAHQPRTGVICLETTHNRCGGKAIPLEFMQQIKEIATANELKVHLDGARLFNAALALNVQPSDILKHVDSVSMCFSKGLGAPAGSIVAGSAEFIYNVHRLRKAVGGAMRQAGVLAAAAFVGLEETVPLLHKDHQHAKKTARAIAGANSSSVQVDAEGIHSNLLYVDLFNGVTASRFIDRLAKVTEQEKADLKESIVVQGGAYGTHRVRFVFYRDISSEQTDLAIKKILYVIQEMSG</sequence>
<gene>
    <name evidence="8 9 10 11 12" type="primary">LOC106151317</name>
</gene>
<accession>A0A1S3H219</accession>
<dbReference type="OrthoDB" id="10261951at2759"/>
<evidence type="ECO:0000313" key="11">
    <source>
        <dbReference type="RefSeq" id="XP_013379986.1"/>
    </source>
</evidence>
<dbReference type="STRING" id="7574.A0A1S3H219"/>
<dbReference type="RefSeq" id="XP_013379985.1">
    <property type="nucleotide sequence ID" value="XM_013524531.1"/>
</dbReference>
<name>A0A1S3H219_LINAN</name>
<dbReference type="NCBIfam" id="NF041359">
    <property type="entry name" value="GntG_guanitoxin"/>
    <property type="match status" value="1"/>
</dbReference>
<proteinExistence type="inferred from homology"/>
<evidence type="ECO:0000313" key="8">
    <source>
        <dbReference type="RefSeq" id="XP_013379983.1"/>
    </source>
</evidence>
<evidence type="ECO:0000256" key="4">
    <source>
        <dbReference type="ARBA" id="ARBA00023239"/>
    </source>
</evidence>
<evidence type="ECO:0000256" key="1">
    <source>
        <dbReference type="ARBA" id="ARBA00001933"/>
    </source>
</evidence>
<dbReference type="SUPFAM" id="SSF53383">
    <property type="entry name" value="PLP-dependent transferases"/>
    <property type="match status" value="1"/>
</dbReference>
<dbReference type="InterPro" id="IPR001597">
    <property type="entry name" value="ArAA_b-elim_lyase/Thr_aldolase"/>
</dbReference>
<dbReference type="Pfam" id="PF01212">
    <property type="entry name" value="Beta_elim_lyase"/>
    <property type="match status" value="1"/>
</dbReference>
<evidence type="ECO:0000256" key="5">
    <source>
        <dbReference type="PIRSR" id="PIRSR017617-1"/>
    </source>
</evidence>
<dbReference type="GO" id="GO:0006567">
    <property type="term" value="P:L-threonine catabolic process"/>
    <property type="evidence" value="ECO:0007669"/>
    <property type="project" value="TreeGrafter"/>
</dbReference>
<comment type="cofactor">
    <cofactor evidence="1">
        <name>pyridoxal 5'-phosphate</name>
        <dbReference type="ChEBI" id="CHEBI:597326"/>
    </cofactor>
</comment>
<dbReference type="PANTHER" id="PTHR48097">
    <property type="entry name" value="L-THREONINE ALDOLASE-RELATED"/>
    <property type="match status" value="1"/>
</dbReference>
<keyword evidence="3" id="KW-0663">Pyridoxal phosphate</keyword>
<dbReference type="InterPro" id="IPR023603">
    <property type="entry name" value="Low_specificity_L-TA-like"/>
</dbReference>
<dbReference type="GO" id="GO:0005829">
    <property type="term" value="C:cytosol"/>
    <property type="evidence" value="ECO:0007669"/>
    <property type="project" value="TreeGrafter"/>
</dbReference>
<dbReference type="PIRSF" id="PIRSF017617">
    <property type="entry name" value="Thr_aldolase"/>
    <property type="match status" value="1"/>
</dbReference>
<evidence type="ECO:0000259" key="6">
    <source>
        <dbReference type="Pfam" id="PF01212"/>
    </source>
</evidence>
<dbReference type="InterPro" id="IPR015422">
    <property type="entry name" value="PyrdxlP-dep_Trfase_small"/>
</dbReference>
<dbReference type="CDD" id="cd06502">
    <property type="entry name" value="TA_like"/>
    <property type="match status" value="1"/>
</dbReference>
<dbReference type="GO" id="GO:0006545">
    <property type="term" value="P:glycine biosynthetic process"/>
    <property type="evidence" value="ECO:0007669"/>
    <property type="project" value="TreeGrafter"/>
</dbReference>
<dbReference type="AlphaFoldDB" id="A0A1S3H219"/>